<reference evidence="1 2" key="1">
    <citation type="submission" date="2014-12" db="EMBL/GenBank/DDBJ databases">
        <title>Genome sequence of Flavobacterium beibuense RSKm HC5.</title>
        <authorList>
            <person name="Kim J.F."/>
            <person name="Song J.Y."/>
            <person name="Kwak M.-J."/>
            <person name="Lee S.-W."/>
        </authorList>
    </citation>
    <scope>NUCLEOTIDE SEQUENCE [LARGE SCALE GENOMIC DNA]</scope>
    <source>
        <strain evidence="1 2">RSKm HC5</strain>
    </source>
</reference>
<name>A0A444WJ07_9FLAO</name>
<dbReference type="EMBL" id="JUIW01000001">
    <property type="protein sequence ID" value="RYJ45817.1"/>
    <property type="molecule type" value="Genomic_DNA"/>
</dbReference>
<evidence type="ECO:0008006" key="3">
    <source>
        <dbReference type="Google" id="ProtNLM"/>
    </source>
</evidence>
<keyword evidence="2" id="KW-1185">Reference proteome</keyword>
<organism evidence="1 2">
    <name type="scientific">Flavobacterium beibuense</name>
    <dbReference type="NCBI Taxonomy" id="657326"/>
    <lineage>
        <taxon>Bacteria</taxon>
        <taxon>Pseudomonadati</taxon>
        <taxon>Bacteroidota</taxon>
        <taxon>Flavobacteriia</taxon>
        <taxon>Flavobacteriales</taxon>
        <taxon>Flavobacteriaceae</taxon>
        <taxon>Flavobacterium</taxon>
    </lineage>
</organism>
<sequence length="119" mass="13392">MEAYTITRIYSDSNGDSRFETVSVPLKDSGEIGFLSEAQKAGTISFRKVVSSYDYDFHNAPARQYIILMDGVIEIETSLGEKRYFKGGDILLVEDTEGKGHKTRNITKEIRSSIFITLL</sequence>
<gene>
    <name evidence="1" type="ORF">NU09_0409</name>
</gene>
<dbReference type="RefSeq" id="WP_129749577.1">
    <property type="nucleotide sequence ID" value="NZ_JUIW01000001.1"/>
</dbReference>
<dbReference type="Proteomes" id="UP000289775">
    <property type="component" value="Unassembled WGS sequence"/>
</dbReference>
<dbReference type="InterPro" id="IPR014710">
    <property type="entry name" value="RmlC-like_jellyroll"/>
</dbReference>
<dbReference type="OrthoDB" id="4205621at2"/>
<accession>A0A444WJ07</accession>
<protein>
    <recommendedName>
        <fullName evidence="3">Cupin 2 conserved barrel domain-containing protein</fullName>
    </recommendedName>
</protein>
<evidence type="ECO:0000313" key="1">
    <source>
        <dbReference type="EMBL" id="RYJ45817.1"/>
    </source>
</evidence>
<dbReference type="Gene3D" id="2.60.120.10">
    <property type="entry name" value="Jelly Rolls"/>
    <property type="match status" value="1"/>
</dbReference>
<comment type="caution">
    <text evidence="1">The sequence shown here is derived from an EMBL/GenBank/DDBJ whole genome shotgun (WGS) entry which is preliminary data.</text>
</comment>
<dbReference type="AlphaFoldDB" id="A0A444WJ07"/>
<proteinExistence type="predicted"/>
<evidence type="ECO:0000313" key="2">
    <source>
        <dbReference type="Proteomes" id="UP000289775"/>
    </source>
</evidence>